<organism evidence="1 2">
    <name type="scientific">Turicimonas muris</name>
    <dbReference type="NCBI Taxonomy" id="1796652"/>
    <lineage>
        <taxon>Bacteria</taxon>
        <taxon>Pseudomonadati</taxon>
        <taxon>Pseudomonadota</taxon>
        <taxon>Betaproteobacteria</taxon>
        <taxon>Burkholderiales</taxon>
        <taxon>Sutterellaceae</taxon>
        <taxon>Turicimonas</taxon>
    </lineage>
</organism>
<evidence type="ECO:0000313" key="2">
    <source>
        <dbReference type="Proteomes" id="UP000214610"/>
    </source>
</evidence>
<name>A0A227KTJ8_9BURK</name>
<comment type="caution">
    <text evidence="1">The sequence shown here is derived from an EMBL/GenBank/DDBJ whole genome shotgun (WGS) entry which is preliminary data.</text>
</comment>
<dbReference type="EMBL" id="NHMP01000001">
    <property type="protein sequence ID" value="OXE51224.1"/>
    <property type="molecule type" value="Genomic_DNA"/>
</dbReference>
<proteinExistence type="predicted"/>
<gene>
    <name evidence="1" type="ORF">ADH67_02710</name>
</gene>
<dbReference type="AlphaFoldDB" id="A0A227KTJ8"/>
<evidence type="ECO:0000313" key="1">
    <source>
        <dbReference type="EMBL" id="OXE51224.1"/>
    </source>
</evidence>
<sequence length="67" mass="7824">MNRLQKFAFFVCREQNRRRKLSFAFISLIKKVFAPSNRSSSKEGSLASKEENGFLVVVFRQLLKLQV</sequence>
<accession>A0A227KTJ8</accession>
<keyword evidence="2" id="KW-1185">Reference proteome</keyword>
<reference evidence="2" key="1">
    <citation type="submission" date="2017-05" db="EMBL/GenBank/DDBJ databases">
        <title>Improved OligoMM genomes.</title>
        <authorList>
            <person name="Garzetti D."/>
        </authorList>
    </citation>
    <scope>NUCLEOTIDE SEQUENCE [LARGE SCALE GENOMIC DNA]</scope>
    <source>
        <strain evidence="2">YL45</strain>
    </source>
</reference>
<protein>
    <submittedName>
        <fullName evidence="1">Uncharacterized protein</fullName>
    </submittedName>
</protein>
<dbReference type="Proteomes" id="UP000214610">
    <property type="component" value="Unassembled WGS sequence"/>
</dbReference>